<protein>
    <submittedName>
        <fullName evidence="2">Bacterial low temperature requirement A protein-domain-containing protein</fullName>
    </submittedName>
</protein>
<dbReference type="EMBL" id="VXIS01000086">
    <property type="protein sequence ID" value="KAA8906713.1"/>
    <property type="molecule type" value="Genomic_DNA"/>
</dbReference>
<feature type="transmembrane region" description="Helical" evidence="1">
    <location>
        <begin position="576"/>
        <end position="598"/>
    </location>
</feature>
<name>A0A5J5EXA5_9PEZI</name>
<dbReference type="AlphaFoldDB" id="A0A5J5EXA5"/>
<keyword evidence="3" id="KW-1185">Reference proteome</keyword>
<dbReference type="PANTHER" id="PTHR42101">
    <property type="entry name" value="CHROMOSOME 16, WHOLE GENOME SHOTGUN SEQUENCE"/>
    <property type="match status" value="1"/>
</dbReference>
<dbReference type="Pfam" id="PF06772">
    <property type="entry name" value="LtrA"/>
    <property type="match status" value="1"/>
</dbReference>
<sequence length="607" mass="69146">MVHGHKHKPEVSFEQQRLSQRKAAILPWIADPLTHFFHHEHAYVTAATSDTEEVSKTADLEKHHIDSPTGHDTSPNNAIEEIEAEEATPSELFYDLFFVANLTTVTAVHYVTDYQSLVSYILFFIILWFTWLQTTLYDIRFSVDSVYERVIKCVHFAVMIGFASTSLAWNPLDPTYKGALVNLRSMSLTLMASRFALSIQYGVAAFYGFKRRKGHVPLLVHSTVMFVAALGYLGLYFSFNSSLQSYVIWYAIIIVELVVVFASSNIWKIIGFKYTHLVERLGLLTLIILGEGIIVMLKAVNAVEKGNSYGAGWSVQTFGVVGAAIGVIYFLYMFYFDYTPQHIHYGSIRQQVWTVLHFPFHLSVVLAVEGLRQLSTYWSFRESADFLNNKWMQRASSSPQAHQVMISDMSAFFKALYDDGTAITIVKNFATINDYIDTLAASNGTIEDTTATAKIDEALVWLHYYLNRGQAEYYGIKLPKSKTPITYETLTGAAFSDPGYPVTPLYFLVWRYFFIALGTIFFMFAIMGLFVRRKKDVWDYTAVAFRIALGIAFCFMERIQANGPQFEKFLSTPFPIPMVCLVLLFVLVVDKLFGLLAFRRTHSQMRR</sequence>
<feature type="transmembrane region" description="Helical" evidence="1">
    <location>
        <begin position="247"/>
        <end position="269"/>
    </location>
</feature>
<organism evidence="2 3">
    <name type="scientific">Sphaerosporella brunnea</name>
    <dbReference type="NCBI Taxonomy" id="1250544"/>
    <lineage>
        <taxon>Eukaryota</taxon>
        <taxon>Fungi</taxon>
        <taxon>Dikarya</taxon>
        <taxon>Ascomycota</taxon>
        <taxon>Pezizomycotina</taxon>
        <taxon>Pezizomycetes</taxon>
        <taxon>Pezizales</taxon>
        <taxon>Pyronemataceae</taxon>
        <taxon>Sphaerosporella</taxon>
    </lineage>
</organism>
<dbReference type="PANTHER" id="PTHR42101:SF1">
    <property type="entry name" value="LOW TEMPERATURE REQUIREMENT A"/>
    <property type="match status" value="1"/>
</dbReference>
<evidence type="ECO:0000313" key="3">
    <source>
        <dbReference type="Proteomes" id="UP000326924"/>
    </source>
</evidence>
<reference evidence="2 3" key="1">
    <citation type="submission" date="2019-09" db="EMBL/GenBank/DDBJ databases">
        <title>Draft genome of the ectomycorrhizal ascomycete Sphaerosporella brunnea.</title>
        <authorList>
            <consortium name="DOE Joint Genome Institute"/>
            <person name="Benucci G.M."/>
            <person name="Marozzi G."/>
            <person name="Antonielli L."/>
            <person name="Sanchez S."/>
            <person name="Marco P."/>
            <person name="Wang X."/>
            <person name="Falini L.B."/>
            <person name="Barry K."/>
            <person name="Haridas S."/>
            <person name="Lipzen A."/>
            <person name="Labutti K."/>
            <person name="Grigoriev I.V."/>
            <person name="Murat C."/>
            <person name="Martin F."/>
            <person name="Albertini E."/>
            <person name="Donnini D."/>
            <person name="Bonito G."/>
        </authorList>
    </citation>
    <scope>NUCLEOTIDE SEQUENCE [LARGE SCALE GENOMIC DNA]</scope>
    <source>
        <strain evidence="2 3">Sb_GMNB300</strain>
    </source>
</reference>
<keyword evidence="1" id="KW-1133">Transmembrane helix</keyword>
<dbReference type="InParanoid" id="A0A5J5EXA5"/>
<keyword evidence="1" id="KW-0812">Transmembrane</keyword>
<feature type="transmembrane region" description="Helical" evidence="1">
    <location>
        <begin position="509"/>
        <end position="530"/>
    </location>
</feature>
<feature type="transmembrane region" description="Helical" evidence="1">
    <location>
        <begin position="313"/>
        <end position="332"/>
    </location>
</feature>
<feature type="transmembrane region" description="Helical" evidence="1">
    <location>
        <begin position="216"/>
        <end position="235"/>
    </location>
</feature>
<gene>
    <name evidence="2" type="ORF">FN846DRAFT_947971</name>
</gene>
<feature type="transmembrane region" description="Helical" evidence="1">
    <location>
        <begin position="537"/>
        <end position="556"/>
    </location>
</feature>
<dbReference type="InterPro" id="IPR010640">
    <property type="entry name" value="Low_temperature_requirement_A"/>
</dbReference>
<feature type="transmembrane region" description="Helical" evidence="1">
    <location>
        <begin position="189"/>
        <end position="209"/>
    </location>
</feature>
<feature type="transmembrane region" description="Helical" evidence="1">
    <location>
        <begin position="117"/>
        <end position="137"/>
    </location>
</feature>
<evidence type="ECO:0000256" key="1">
    <source>
        <dbReference type="SAM" id="Phobius"/>
    </source>
</evidence>
<feature type="transmembrane region" description="Helical" evidence="1">
    <location>
        <begin position="352"/>
        <end position="371"/>
    </location>
</feature>
<feature type="transmembrane region" description="Helical" evidence="1">
    <location>
        <begin position="149"/>
        <end position="169"/>
    </location>
</feature>
<dbReference type="OrthoDB" id="3177213at2759"/>
<feature type="transmembrane region" description="Helical" evidence="1">
    <location>
        <begin position="281"/>
        <end position="301"/>
    </location>
</feature>
<dbReference type="Proteomes" id="UP000326924">
    <property type="component" value="Unassembled WGS sequence"/>
</dbReference>
<proteinExistence type="predicted"/>
<keyword evidence="1" id="KW-0472">Membrane</keyword>
<evidence type="ECO:0000313" key="2">
    <source>
        <dbReference type="EMBL" id="KAA8906713.1"/>
    </source>
</evidence>
<accession>A0A5J5EXA5</accession>
<comment type="caution">
    <text evidence="2">The sequence shown here is derived from an EMBL/GenBank/DDBJ whole genome shotgun (WGS) entry which is preliminary data.</text>
</comment>